<dbReference type="EMBL" id="KK121602">
    <property type="protein sequence ID" value="KFM80835.1"/>
    <property type="molecule type" value="Genomic_DNA"/>
</dbReference>
<dbReference type="GO" id="GO:0055120">
    <property type="term" value="C:striated muscle dense body"/>
    <property type="evidence" value="ECO:0007669"/>
    <property type="project" value="TreeGrafter"/>
</dbReference>
<dbReference type="GO" id="GO:0005886">
    <property type="term" value="C:plasma membrane"/>
    <property type="evidence" value="ECO:0007669"/>
    <property type="project" value="TreeGrafter"/>
</dbReference>
<dbReference type="OrthoDB" id="6426128at2759"/>
<evidence type="ECO:0000313" key="3">
    <source>
        <dbReference type="EMBL" id="KFM80835.1"/>
    </source>
</evidence>
<dbReference type="GO" id="GO:0043266">
    <property type="term" value="P:regulation of potassium ion transport"/>
    <property type="evidence" value="ECO:0007669"/>
    <property type="project" value="TreeGrafter"/>
</dbReference>
<feature type="transmembrane region" description="Helical" evidence="2">
    <location>
        <begin position="28"/>
        <end position="45"/>
    </location>
</feature>
<organism evidence="3 4">
    <name type="scientific">Stegodyphus mimosarum</name>
    <name type="common">African social velvet spider</name>
    <dbReference type="NCBI Taxonomy" id="407821"/>
    <lineage>
        <taxon>Eukaryota</taxon>
        <taxon>Metazoa</taxon>
        <taxon>Ecdysozoa</taxon>
        <taxon>Arthropoda</taxon>
        <taxon>Chelicerata</taxon>
        <taxon>Arachnida</taxon>
        <taxon>Araneae</taxon>
        <taxon>Araneomorphae</taxon>
        <taxon>Entelegynae</taxon>
        <taxon>Eresoidea</taxon>
        <taxon>Eresidae</taxon>
        <taxon>Stegodyphus</taxon>
    </lineage>
</organism>
<keyword evidence="2" id="KW-1133">Transmembrane helix</keyword>
<dbReference type="GO" id="GO:0015459">
    <property type="term" value="F:potassium channel regulator activity"/>
    <property type="evidence" value="ECO:0007669"/>
    <property type="project" value="TreeGrafter"/>
</dbReference>
<dbReference type="GO" id="GO:0006937">
    <property type="term" value="P:regulation of muscle contraction"/>
    <property type="evidence" value="ECO:0007669"/>
    <property type="project" value="TreeGrafter"/>
</dbReference>
<reference evidence="3 4" key="1">
    <citation type="submission" date="2013-11" db="EMBL/GenBank/DDBJ databases">
        <title>Genome sequencing of Stegodyphus mimosarum.</title>
        <authorList>
            <person name="Bechsgaard J."/>
        </authorList>
    </citation>
    <scope>NUCLEOTIDE SEQUENCE [LARGE SCALE GENOMIC DNA]</scope>
</reference>
<evidence type="ECO:0000256" key="1">
    <source>
        <dbReference type="ARBA" id="ARBA00009172"/>
    </source>
</evidence>
<dbReference type="PANTHER" id="PTHR19444:SF11">
    <property type="entry name" value="UNC93-LIKE PROTEIN"/>
    <property type="match status" value="1"/>
</dbReference>
<keyword evidence="2" id="KW-0472">Membrane</keyword>
<evidence type="ECO:0000256" key="2">
    <source>
        <dbReference type="SAM" id="Phobius"/>
    </source>
</evidence>
<dbReference type="InterPro" id="IPR051951">
    <property type="entry name" value="UNC-93_regulatory"/>
</dbReference>
<feature type="transmembrane region" description="Helical" evidence="2">
    <location>
        <begin position="5"/>
        <end position="22"/>
    </location>
</feature>
<comment type="similarity">
    <text evidence="1">Belongs to the unc-93 family.</text>
</comment>
<dbReference type="Proteomes" id="UP000054359">
    <property type="component" value="Unassembled WGS sequence"/>
</dbReference>
<sequence>MTIMVAALICHIGLLMVLWLWTPVRDDVAVFYVIAAGWGLCNAVWETL</sequence>
<feature type="non-terminal residue" evidence="3">
    <location>
        <position position="48"/>
    </location>
</feature>
<dbReference type="PANTHER" id="PTHR19444">
    <property type="entry name" value="UNC-93 RELATED"/>
    <property type="match status" value="1"/>
</dbReference>
<proteinExistence type="inferred from homology"/>
<dbReference type="AlphaFoldDB" id="A0A087UTZ6"/>
<keyword evidence="2" id="KW-0812">Transmembrane</keyword>
<name>A0A087UTZ6_STEMI</name>
<keyword evidence="4" id="KW-1185">Reference proteome</keyword>
<gene>
    <name evidence="3" type="ORF">X975_19181</name>
</gene>
<protein>
    <submittedName>
        <fullName evidence="3">Uncharacterized protein</fullName>
    </submittedName>
</protein>
<accession>A0A087UTZ6</accession>
<evidence type="ECO:0000313" key="4">
    <source>
        <dbReference type="Proteomes" id="UP000054359"/>
    </source>
</evidence>